<protein>
    <submittedName>
        <fullName evidence="1">Uncharacterized protein</fullName>
    </submittedName>
</protein>
<dbReference type="HOGENOM" id="CLU_2868762_0_0_1"/>
<proteinExistence type="predicted"/>
<sequence>MYTSYTSKLNEFKNRDLILKSLFVEAFSSQRVNINEIRGCKGVGKGYKEVGKYGSFVHLQRCYF</sequence>
<name>U9T428_RHIID</name>
<dbReference type="AlphaFoldDB" id="U9T428"/>
<organism evidence="1">
    <name type="scientific">Rhizophagus irregularis (strain DAOM 181602 / DAOM 197198 / MUCL 43194)</name>
    <name type="common">Arbuscular mycorrhizal fungus</name>
    <name type="synonym">Glomus intraradices</name>
    <dbReference type="NCBI Taxonomy" id="747089"/>
    <lineage>
        <taxon>Eukaryota</taxon>
        <taxon>Fungi</taxon>
        <taxon>Fungi incertae sedis</taxon>
        <taxon>Mucoromycota</taxon>
        <taxon>Glomeromycotina</taxon>
        <taxon>Glomeromycetes</taxon>
        <taxon>Glomerales</taxon>
        <taxon>Glomeraceae</taxon>
        <taxon>Rhizophagus</taxon>
    </lineage>
</organism>
<dbReference type="EMBL" id="KI295369">
    <property type="protein sequence ID" value="ESA02910.1"/>
    <property type="molecule type" value="Genomic_DNA"/>
</dbReference>
<gene>
    <name evidence="1" type="ORF">GLOINDRAFT_645</name>
</gene>
<accession>U9T428</accession>
<reference evidence="1" key="1">
    <citation type="submission" date="2013-07" db="EMBL/GenBank/DDBJ databases">
        <title>The genome of an arbuscular mycorrhizal fungus provides insights into the evolution of the oldest plant symbiosis.</title>
        <authorList>
            <consortium name="DOE Joint Genome Institute"/>
            <person name="Tisserant E."/>
            <person name="Malbreil M."/>
            <person name="Kuo A."/>
            <person name="Kohler A."/>
            <person name="Symeonidi A."/>
            <person name="Balestrini R."/>
            <person name="Charron P."/>
            <person name="Duensing N."/>
            <person name="Frei-dit-Frey N."/>
            <person name="Gianinazzi-Pearson V."/>
            <person name="Gilbert B."/>
            <person name="Handa Y."/>
            <person name="Hijri M."/>
            <person name="Kaul R."/>
            <person name="Kawaguchi M."/>
            <person name="Krajinski F."/>
            <person name="Lammers P."/>
            <person name="Lapierre D."/>
            <person name="Masclaux F.G."/>
            <person name="Murat C."/>
            <person name="Morin E."/>
            <person name="Ndikumana S."/>
            <person name="Pagni M."/>
            <person name="Petitpierre D."/>
            <person name="Requena N."/>
            <person name="Rosikiewicz P."/>
            <person name="Riley R."/>
            <person name="Saito K."/>
            <person name="San Clemente H."/>
            <person name="Shapiro H."/>
            <person name="van Tuinen D."/>
            <person name="Becard G."/>
            <person name="Bonfante P."/>
            <person name="Paszkowski U."/>
            <person name="Shachar-Hill Y."/>
            <person name="Young J.P."/>
            <person name="Sanders I.R."/>
            <person name="Henrissat B."/>
            <person name="Rensing S.A."/>
            <person name="Grigoriev I.V."/>
            <person name="Corradi N."/>
            <person name="Roux C."/>
            <person name="Martin F."/>
        </authorList>
    </citation>
    <scope>NUCLEOTIDE SEQUENCE</scope>
    <source>
        <strain evidence="1">DAOM 197198</strain>
    </source>
</reference>
<evidence type="ECO:0000313" key="1">
    <source>
        <dbReference type="EMBL" id="ESA02910.1"/>
    </source>
</evidence>